<dbReference type="Pfam" id="PF03009">
    <property type="entry name" value="GDPD"/>
    <property type="match status" value="1"/>
</dbReference>
<accession>A0A1G8NR00</accession>
<protein>
    <submittedName>
        <fullName evidence="3">Glycerophosphoryl diester phosphodiesterase</fullName>
    </submittedName>
</protein>
<feature type="domain" description="GP-PDE" evidence="2">
    <location>
        <begin position="39"/>
        <end position="291"/>
    </location>
</feature>
<dbReference type="Gene3D" id="3.20.20.190">
    <property type="entry name" value="Phosphatidylinositol (PI) phosphodiesterase"/>
    <property type="match status" value="1"/>
</dbReference>
<dbReference type="InterPro" id="IPR032160">
    <property type="entry name" value="DUF4996"/>
</dbReference>
<evidence type="ECO:0000313" key="3">
    <source>
        <dbReference type="EMBL" id="SDI82577.1"/>
    </source>
</evidence>
<dbReference type="Proteomes" id="UP000181870">
    <property type="component" value="Unassembled WGS sequence"/>
</dbReference>
<dbReference type="RefSeq" id="WP_074638699.1">
    <property type="nucleotide sequence ID" value="NZ_FNDO01000079.1"/>
</dbReference>
<proteinExistence type="predicted"/>
<evidence type="ECO:0000259" key="2">
    <source>
        <dbReference type="PROSITE" id="PS51704"/>
    </source>
</evidence>
<organism evidence="3 4">
    <name type="scientific">Bacteroides ovatus</name>
    <dbReference type="NCBI Taxonomy" id="28116"/>
    <lineage>
        <taxon>Bacteria</taxon>
        <taxon>Pseudomonadati</taxon>
        <taxon>Bacteroidota</taxon>
        <taxon>Bacteroidia</taxon>
        <taxon>Bacteroidales</taxon>
        <taxon>Bacteroidaceae</taxon>
        <taxon>Bacteroides</taxon>
    </lineage>
</organism>
<dbReference type="SUPFAM" id="SSF51695">
    <property type="entry name" value="PLC-like phosphodiesterases"/>
    <property type="match status" value="1"/>
</dbReference>
<dbReference type="EMBL" id="FNDO01000079">
    <property type="protein sequence ID" value="SDI82577.1"/>
    <property type="molecule type" value="Genomic_DNA"/>
</dbReference>
<dbReference type="AlphaFoldDB" id="A0A1G8NR00"/>
<evidence type="ECO:0000256" key="1">
    <source>
        <dbReference type="SAM" id="SignalP"/>
    </source>
</evidence>
<keyword evidence="1" id="KW-0732">Signal</keyword>
<gene>
    <name evidence="3" type="ORF">SAMN05192582_10799</name>
</gene>
<name>A0A1G8NR00_BACOV</name>
<dbReference type="GO" id="GO:0070291">
    <property type="term" value="P:N-acylethanolamine metabolic process"/>
    <property type="evidence" value="ECO:0007669"/>
    <property type="project" value="TreeGrafter"/>
</dbReference>
<feature type="chain" id="PRO_5010357126" evidence="1">
    <location>
        <begin position="21"/>
        <end position="300"/>
    </location>
</feature>
<dbReference type="CDD" id="cd08566">
    <property type="entry name" value="GDPD_AtGDE_like"/>
    <property type="match status" value="1"/>
</dbReference>
<dbReference type="PROSITE" id="PS51704">
    <property type="entry name" value="GP_PDE"/>
    <property type="match status" value="1"/>
</dbReference>
<evidence type="ECO:0000313" key="4">
    <source>
        <dbReference type="Proteomes" id="UP000181870"/>
    </source>
</evidence>
<dbReference type="InterPro" id="IPR030395">
    <property type="entry name" value="GP_PDE_dom"/>
</dbReference>
<dbReference type="GO" id="GO:0005886">
    <property type="term" value="C:plasma membrane"/>
    <property type="evidence" value="ECO:0007669"/>
    <property type="project" value="TreeGrafter"/>
</dbReference>
<feature type="signal peptide" evidence="1">
    <location>
        <begin position="1"/>
        <end position="20"/>
    </location>
</feature>
<dbReference type="InterPro" id="IPR017946">
    <property type="entry name" value="PLC-like_Pdiesterase_TIM-brl"/>
</dbReference>
<dbReference type="GO" id="GO:0006644">
    <property type="term" value="P:phospholipid metabolic process"/>
    <property type="evidence" value="ECO:0007669"/>
    <property type="project" value="TreeGrafter"/>
</dbReference>
<dbReference type="PANTHER" id="PTHR46320">
    <property type="entry name" value="GLYCEROPHOSPHODIESTER PHOSPHODIESTERASE 1"/>
    <property type="match status" value="1"/>
</dbReference>
<sequence length="300" mass="34461">MIKKLLSLLLILLTAFSISAQTRTDKLLKNLHNNKSKYIFVIAHRGDWRNAPENSLQSIEKAIAMKVDMVELDIQPTKDGNFICMHDETLDRTSTGKGAIKNYTTEELKKFVLRSGNGIKTRQPIPTLKEALNVCKDRILVNIDKGGIYIKEIMPIIQECGMEKQVIIKGYYPVEKVKKEYGSSESMLYMPIVNLWDKEAVATIQTFIKDFTPIAYELCFKDDTTPSLRIIDEIIKSGSRIWMNTLWDSLCGGHDDENALLEGKDKHWGWMLKHKATMIQTDRPQELIHYLEEKGLRNLQ</sequence>
<dbReference type="Pfam" id="PF16387">
    <property type="entry name" value="DUF4996"/>
    <property type="match status" value="1"/>
</dbReference>
<dbReference type="GO" id="GO:0006580">
    <property type="term" value="P:ethanolamine metabolic process"/>
    <property type="evidence" value="ECO:0007669"/>
    <property type="project" value="TreeGrafter"/>
</dbReference>
<reference evidence="3 4" key="1">
    <citation type="submission" date="2016-10" db="EMBL/GenBank/DDBJ databases">
        <authorList>
            <person name="de Groot N.N."/>
        </authorList>
    </citation>
    <scope>NUCLEOTIDE SEQUENCE [LARGE SCALE GENOMIC DNA]</scope>
    <source>
        <strain evidence="3 4">NLAE-zl-C57</strain>
    </source>
</reference>
<dbReference type="GO" id="GO:0008889">
    <property type="term" value="F:glycerophosphodiester phosphodiesterase activity"/>
    <property type="evidence" value="ECO:0007669"/>
    <property type="project" value="TreeGrafter"/>
</dbReference>
<dbReference type="PANTHER" id="PTHR46320:SF1">
    <property type="entry name" value="GLYCEROPHOSPHODIESTER PHOSPHODIESTERASE 1"/>
    <property type="match status" value="1"/>
</dbReference>